<dbReference type="SUPFAM" id="SSF53756">
    <property type="entry name" value="UDP-Glycosyltransferase/glycogen phosphorylase"/>
    <property type="match status" value="1"/>
</dbReference>
<evidence type="ECO:0000256" key="1">
    <source>
        <dbReference type="ARBA" id="ARBA00022679"/>
    </source>
</evidence>
<dbReference type="PANTHER" id="PTHR46401:SF2">
    <property type="entry name" value="GLYCOSYLTRANSFERASE WBBK-RELATED"/>
    <property type="match status" value="1"/>
</dbReference>
<dbReference type="EMBL" id="MT142793">
    <property type="protein sequence ID" value="QJA88631.1"/>
    <property type="molecule type" value="Genomic_DNA"/>
</dbReference>
<evidence type="ECO:0000313" key="2">
    <source>
        <dbReference type="EMBL" id="QJA88631.1"/>
    </source>
</evidence>
<reference evidence="2" key="1">
    <citation type="submission" date="2020-03" db="EMBL/GenBank/DDBJ databases">
        <title>The deep terrestrial virosphere.</title>
        <authorList>
            <person name="Holmfeldt K."/>
            <person name="Nilsson E."/>
            <person name="Simone D."/>
            <person name="Lopez-Fernandez M."/>
            <person name="Wu X."/>
            <person name="de Brujin I."/>
            <person name="Lundin D."/>
            <person name="Andersson A."/>
            <person name="Bertilsson S."/>
            <person name="Dopson M."/>
        </authorList>
    </citation>
    <scope>NUCLEOTIDE SEQUENCE</scope>
    <source>
        <strain evidence="2">MM415B02718</strain>
    </source>
</reference>
<dbReference type="GO" id="GO:0009103">
    <property type="term" value="P:lipopolysaccharide biosynthetic process"/>
    <property type="evidence" value="ECO:0007669"/>
    <property type="project" value="TreeGrafter"/>
</dbReference>
<dbReference type="GO" id="GO:0016757">
    <property type="term" value="F:glycosyltransferase activity"/>
    <property type="evidence" value="ECO:0007669"/>
    <property type="project" value="TreeGrafter"/>
</dbReference>
<dbReference type="Gene3D" id="3.40.50.2000">
    <property type="entry name" value="Glycogen Phosphorylase B"/>
    <property type="match status" value="1"/>
</dbReference>
<sequence length="344" mass="39948">MTSGNWGKVPMGGAEISALNLGEELLKQGHQLQYYLQRCQPFETANLKVELHENVWKDDHEIFICVRPHRILNPKFRKDEFHLIQKLKIILWSGDAFDQPSNNIFFDRDTALSVNTFVFKSNWQRDKILEKFFYIDKSKTKVIYNGFKDSYFKNLEITHQKNRFIHTSTWYRGVYNFIRIWPKLLKYIPDAEIHVFSKTSLYYELNQKDTKWFQIAEELVQLPGMVLREPVPQRILAMELRKAYLMLYPNTGFVESSCGSALQSLAAGTPVIATARAGLPETVGKAGILIDESEGWEDKFVEGVVNLCQKPNEREILSEIGLSQVKDQSWTQVAIRWADFLKSL</sequence>
<keyword evidence="1 2" id="KW-0808">Transferase</keyword>
<name>A0A6M3L528_9ZZZZ</name>
<dbReference type="AlphaFoldDB" id="A0A6M3L528"/>
<protein>
    <submittedName>
        <fullName evidence="2">Putative glycosyltransferase</fullName>
    </submittedName>
</protein>
<proteinExistence type="predicted"/>
<dbReference type="PANTHER" id="PTHR46401">
    <property type="entry name" value="GLYCOSYLTRANSFERASE WBBK-RELATED"/>
    <property type="match status" value="1"/>
</dbReference>
<dbReference type="Pfam" id="PF13692">
    <property type="entry name" value="Glyco_trans_1_4"/>
    <property type="match status" value="1"/>
</dbReference>
<organism evidence="2">
    <name type="scientific">viral metagenome</name>
    <dbReference type="NCBI Taxonomy" id="1070528"/>
    <lineage>
        <taxon>unclassified sequences</taxon>
        <taxon>metagenomes</taxon>
        <taxon>organismal metagenomes</taxon>
    </lineage>
</organism>
<dbReference type="CDD" id="cd03801">
    <property type="entry name" value="GT4_PimA-like"/>
    <property type="match status" value="1"/>
</dbReference>
<gene>
    <name evidence="2" type="ORF">MM415B02718_0006</name>
</gene>
<accession>A0A6M3L528</accession>